<reference evidence="1" key="2">
    <citation type="submission" date="2017-10" db="EMBL/GenBank/DDBJ databases">
        <title>Ladona fulva Genome sequencing and assembly.</title>
        <authorList>
            <person name="Murali S."/>
            <person name="Richards S."/>
            <person name="Bandaranaike D."/>
            <person name="Bellair M."/>
            <person name="Blankenburg K."/>
            <person name="Chao H."/>
            <person name="Dinh H."/>
            <person name="Doddapaneni H."/>
            <person name="Dugan-Rocha S."/>
            <person name="Elkadiri S."/>
            <person name="Gnanaolivu R."/>
            <person name="Hernandez B."/>
            <person name="Skinner E."/>
            <person name="Javaid M."/>
            <person name="Lee S."/>
            <person name="Li M."/>
            <person name="Ming W."/>
            <person name="Munidasa M."/>
            <person name="Muniz J."/>
            <person name="Nguyen L."/>
            <person name="Hughes D."/>
            <person name="Osuji N."/>
            <person name="Pu L.-L."/>
            <person name="Puazo M."/>
            <person name="Qu C."/>
            <person name="Quiroz J."/>
            <person name="Raj R."/>
            <person name="Weissenberger G."/>
            <person name="Xin Y."/>
            <person name="Zou X."/>
            <person name="Han Y."/>
            <person name="Worley K."/>
            <person name="Muzny D."/>
            <person name="Gibbs R."/>
        </authorList>
    </citation>
    <scope>NUCLEOTIDE SEQUENCE</scope>
    <source>
        <strain evidence="1">Sampled in the wild</strain>
    </source>
</reference>
<evidence type="ECO:0000313" key="2">
    <source>
        <dbReference type="Proteomes" id="UP000792457"/>
    </source>
</evidence>
<evidence type="ECO:0000313" key="1">
    <source>
        <dbReference type="EMBL" id="KAG8226040.1"/>
    </source>
</evidence>
<feature type="non-terminal residue" evidence="1">
    <location>
        <position position="72"/>
    </location>
</feature>
<dbReference type="OrthoDB" id="2985014at2759"/>
<name>A0A8K0NVF4_LADFU</name>
<keyword evidence="2" id="KW-1185">Reference proteome</keyword>
<proteinExistence type="predicted"/>
<comment type="caution">
    <text evidence="1">The sequence shown here is derived from an EMBL/GenBank/DDBJ whole genome shotgun (WGS) entry which is preliminary data.</text>
</comment>
<organism evidence="1 2">
    <name type="scientific">Ladona fulva</name>
    <name type="common">Scarce chaser dragonfly</name>
    <name type="synonym">Libellula fulva</name>
    <dbReference type="NCBI Taxonomy" id="123851"/>
    <lineage>
        <taxon>Eukaryota</taxon>
        <taxon>Metazoa</taxon>
        <taxon>Ecdysozoa</taxon>
        <taxon>Arthropoda</taxon>
        <taxon>Hexapoda</taxon>
        <taxon>Insecta</taxon>
        <taxon>Pterygota</taxon>
        <taxon>Palaeoptera</taxon>
        <taxon>Odonata</taxon>
        <taxon>Epiprocta</taxon>
        <taxon>Anisoptera</taxon>
        <taxon>Libelluloidea</taxon>
        <taxon>Libellulidae</taxon>
        <taxon>Ladona</taxon>
    </lineage>
</organism>
<sequence length="72" mass="7902">MGPEKTDCETSCGDRPTRKAWIQQRYVLAVMSFLCLTMQYSLKVNLSVGIVAMVKPTSNATENGSEISETGK</sequence>
<dbReference type="Proteomes" id="UP000792457">
    <property type="component" value="Unassembled WGS sequence"/>
</dbReference>
<protein>
    <submittedName>
        <fullName evidence="1">Uncharacterized protein</fullName>
    </submittedName>
</protein>
<gene>
    <name evidence="1" type="ORF">J437_LFUL005401</name>
</gene>
<dbReference type="EMBL" id="KZ308265">
    <property type="protein sequence ID" value="KAG8226040.1"/>
    <property type="molecule type" value="Genomic_DNA"/>
</dbReference>
<dbReference type="AlphaFoldDB" id="A0A8K0NVF4"/>
<reference evidence="1" key="1">
    <citation type="submission" date="2013-04" db="EMBL/GenBank/DDBJ databases">
        <authorList>
            <person name="Qu J."/>
            <person name="Murali S.C."/>
            <person name="Bandaranaike D."/>
            <person name="Bellair M."/>
            <person name="Blankenburg K."/>
            <person name="Chao H."/>
            <person name="Dinh H."/>
            <person name="Doddapaneni H."/>
            <person name="Downs B."/>
            <person name="Dugan-Rocha S."/>
            <person name="Elkadiri S."/>
            <person name="Gnanaolivu R.D."/>
            <person name="Hernandez B."/>
            <person name="Javaid M."/>
            <person name="Jayaseelan J.C."/>
            <person name="Lee S."/>
            <person name="Li M."/>
            <person name="Ming W."/>
            <person name="Munidasa M."/>
            <person name="Muniz J."/>
            <person name="Nguyen L."/>
            <person name="Ongeri F."/>
            <person name="Osuji N."/>
            <person name="Pu L.-L."/>
            <person name="Puazo M."/>
            <person name="Qu C."/>
            <person name="Quiroz J."/>
            <person name="Raj R."/>
            <person name="Weissenberger G."/>
            <person name="Xin Y."/>
            <person name="Zou X."/>
            <person name="Han Y."/>
            <person name="Richards S."/>
            <person name="Worley K."/>
            <person name="Muzny D."/>
            <person name="Gibbs R."/>
        </authorList>
    </citation>
    <scope>NUCLEOTIDE SEQUENCE</scope>
    <source>
        <strain evidence="1">Sampled in the wild</strain>
    </source>
</reference>
<accession>A0A8K0NVF4</accession>